<dbReference type="PROSITE" id="PS50005">
    <property type="entry name" value="TPR"/>
    <property type="match status" value="3"/>
</dbReference>
<dbReference type="Pfam" id="PF07721">
    <property type="entry name" value="TPR_4"/>
    <property type="match status" value="1"/>
</dbReference>
<organism evidence="4 5">
    <name type="scientific">Anaeromyxobacter diazotrophicus</name>
    <dbReference type="NCBI Taxonomy" id="2590199"/>
    <lineage>
        <taxon>Bacteria</taxon>
        <taxon>Pseudomonadati</taxon>
        <taxon>Myxococcota</taxon>
        <taxon>Myxococcia</taxon>
        <taxon>Myxococcales</taxon>
        <taxon>Cystobacterineae</taxon>
        <taxon>Anaeromyxobacteraceae</taxon>
        <taxon>Anaeromyxobacter</taxon>
    </lineage>
</organism>
<dbReference type="InterPro" id="IPR019734">
    <property type="entry name" value="TPR_rpt"/>
</dbReference>
<feature type="repeat" description="TPR" evidence="3">
    <location>
        <begin position="210"/>
        <end position="243"/>
    </location>
</feature>
<evidence type="ECO:0000313" key="4">
    <source>
        <dbReference type="EMBL" id="GEJ55888.1"/>
    </source>
</evidence>
<keyword evidence="5" id="KW-1185">Reference proteome</keyword>
<dbReference type="Gene3D" id="1.25.40.10">
    <property type="entry name" value="Tetratricopeptide repeat domain"/>
    <property type="match status" value="2"/>
</dbReference>
<dbReference type="Pfam" id="PF13432">
    <property type="entry name" value="TPR_16"/>
    <property type="match status" value="1"/>
</dbReference>
<dbReference type="PROSITE" id="PS50293">
    <property type="entry name" value="TPR_REGION"/>
    <property type="match status" value="2"/>
</dbReference>
<dbReference type="InterPro" id="IPR011990">
    <property type="entry name" value="TPR-like_helical_dom_sf"/>
</dbReference>
<keyword evidence="2 3" id="KW-0802">TPR repeat</keyword>
<reference evidence="5" key="1">
    <citation type="journal article" date="2020" name="Appl. Environ. Microbiol.">
        <title>Diazotrophic Anaeromyxobacter Isolates from Soils.</title>
        <authorList>
            <person name="Masuda Y."/>
            <person name="Yamanaka H."/>
            <person name="Xu Z.X."/>
            <person name="Shiratori Y."/>
            <person name="Aono T."/>
            <person name="Amachi S."/>
            <person name="Senoo K."/>
            <person name="Itoh H."/>
        </authorList>
    </citation>
    <scope>NUCLEOTIDE SEQUENCE [LARGE SCALE GENOMIC DNA]</scope>
    <source>
        <strain evidence="5">R267</strain>
    </source>
</reference>
<evidence type="ECO:0008006" key="6">
    <source>
        <dbReference type="Google" id="ProtNLM"/>
    </source>
</evidence>
<name>A0A7I9VIC7_9BACT</name>
<dbReference type="Pfam" id="PF13414">
    <property type="entry name" value="TPR_11"/>
    <property type="match status" value="1"/>
</dbReference>
<dbReference type="GO" id="GO:0042802">
    <property type="term" value="F:identical protein binding"/>
    <property type="evidence" value="ECO:0007669"/>
    <property type="project" value="InterPro"/>
</dbReference>
<feature type="repeat" description="TPR" evidence="3">
    <location>
        <begin position="62"/>
        <end position="95"/>
    </location>
</feature>
<dbReference type="SUPFAM" id="SSF48452">
    <property type="entry name" value="TPR-like"/>
    <property type="match status" value="1"/>
</dbReference>
<evidence type="ECO:0000313" key="5">
    <source>
        <dbReference type="Proteomes" id="UP000503640"/>
    </source>
</evidence>
<dbReference type="SMART" id="SM00028">
    <property type="entry name" value="TPR"/>
    <property type="match status" value="6"/>
</dbReference>
<dbReference type="AlphaFoldDB" id="A0A7I9VIC7"/>
<gene>
    <name evidence="4" type="ORF">AMYX_06290</name>
</gene>
<dbReference type="InterPro" id="IPR011717">
    <property type="entry name" value="TPR-4"/>
</dbReference>
<sequence>MCPCITDFDGRSGWSRLAAEMTELDDALKQALTLGRAYYLKKEYARAEPYLVQVVEQHQSFADVYNMLGIVYHDQGQYQRAQRAFEAALRINPGYTDAALNLAVLYNDTGKYQAARDVYRQALDHSGAAPGQLDRFVKGKLANMYADLGEVWLSAGLYPEAVREYQRALELCPTFVDIRAKLANAHRDSGARDLAIAEYEEIVRQNPGFIPARLSLGLALQAAGRRDEAVGHWRAVLDLSPGNRSAEMYLKLAGADGAGEGRAP</sequence>
<dbReference type="PANTHER" id="PTHR44227">
    <property type="match status" value="1"/>
</dbReference>
<dbReference type="InterPro" id="IPR052346">
    <property type="entry name" value="O-mannosyl-transferase_TMTC"/>
</dbReference>
<evidence type="ECO:0000256" key="3">
    <source>
        <dbReference type="PROSITE-ProRule" id="PRU00339"/>
    </source>
</evidence>
<protein>
    <recommendedName>
        <fullName evidence="6">Tetratricopeptide repeat protein</fullName>
    </recommendedName>
</protein>
<feature type="repeat" description="TPR" evidence="3">
    <location>
        <begin position="142"/>
        <end position="175"/>
    </location>
</feature>
<evidence type="ECO:0000256" key="1">
    <source>
        <dbReference type="ARBA" id="ARBA00022737"/>
    </source>
</evidence>
<dbReference type="EMBL" id="BJTG01000002">
    <property type="protein sequence ID" value="GEJ55888.1"/>
    <property type="molecule type" value="Genomic_DNA"/>
</dbReference>
<accession>A0A7I9VIC7</accession>
<dbReference type="Proteomes" id="UP000503640">
    <property type="component" value="Unassembled WGS sequence"/>
</dbReference>
<proteinExistence type="predicted"/>
<keyword evidence="1" id="KW-0677">Repeat</keyword>
<evidence type="ECO:0000256" key="2">
    <source>
        <dbReference type="ARBA" id="ARBA00022803"/>
    </source>
</evidence>
<comment type="caution">
    <text evidence="4">The sequence shown here is derived from an EMBL/GenBank/DDBJ whole genome shotgun (WGS) entry which is preliminary data.</text>
</comment>
<dbReference type="PANTHER" id="PTHR44227:SF3">
    <property type="entry name" value="PROTEIN O-MANNOSYL-TRANSFERASE TMTC4"/>
    <property type="match status" value="1"/>
</dbReference>